<feature type="domain" description="CRAL-TRIO" evidence="1">
    <location>
        <begin position="1"/>
        <end position="157"/>
    </location>
</feature>
<proteinExistence type="predicted"/>
<reference evidence="3" key="1">
    <citation type="submission" date="2016-06" db="UniProtKB">
        <authorList>
            <consortium name="WormBaseParasite"/>
        </authorList>
    </citation>
    <scope>IDENTIFICATION</scope>
</reference>
<evidence type="ECO:0000313" key="3">
    <source>
        <dbReference type="WBParaSite" id="GPUH_0000090601-mRNA-1"/>
    </source>
</evidence>
<organism evidence="3">
    <name type="scientific">Gongylonema pulchrum</name>
    <dbReference type="NCBI Taxonomy" id="637853"/>
    <lineage>
        <taxon>Eukaryota</taxon>
        <taxon>Metazoa</taxon>
        <taxon>Ecdysozoa</taxon>
        <taxon>Nematoda</taxon>
        <taxon>Chromadorea</taxon>
        <taxon>Rhabditida</taxon>
        <taxon>Spirurina</taxon>
        <taxon>Spiruromorpha</taxon>
        <taxon>Spiruroidea</taxon>
        <taxon>Gongylonematidae</taxon>
        <taxon>Gongylonema</taxon>
    </lineage>
</organism>
<dbReference type="WBParaSite" id="GPUH_0000090601-mRNA-1">
    <property type="protein sequence ID" value="GPUH_0000090601-mRNA-1"/>
    <property type="gene ID" value="GPUH_0000090601"/>
</dbReference>
<dbReference type="PANTHER" id="PTHR23324">
    <property type="entry name" value="SEC14 RELATED PROTEIN"/>
    <property type="match status" value="1"/>
</dbReference>
<dbReference type="SUPFAM" id="SSF52087">
    <property type="entry name" value="CRAL/TRIO domain"/>
    <property type="match status" value="1"/>
</dbReference>
<dbReference type="InterPro" id="IPR036865">
    <property type="entry name" value="CRAL-TRIO_dom_sf"/>
</dbReference>
<dbReference type="CDD" id="cd00170">
    <property type="entry name" value="SEC14"/>
    <property type="match status" value="1"/>
</dbReference>
<dbReference type="InterPro" id="IPR051064">
    <property type="entry name" value="SEC14/CRAL-TRIO_domain"/>
</dbReference>
<dbReference type="Pfam" id="PF00650">
    <property type="entry name" value="CRAL_TRIO"/>
    <property type="match status" value="1"/>
</dbReference>
<dbReference type="SMART" id="SM00516">
    <property type="entry name" value="SEC14"/>
    <property type="match status" value="1"/>
</dbReference>
<dbReference type="InterPro" id="IPR009038">
    <property type="entry name" value="GOLD_dom"/>
</dbReference>
<dbReference type="Gene3D" id="3.40.525.10">
    <property type="entry name" value="CRAL-TRIO lipid binding domain"/>
    <property type="match status" value="1"/>
</dbReference>
<dbReference type="SUPFAM" id="SSF101576">
    <property type="entry name" value="Supernatant protein factor (SPF), C-terminal domain"/>
    <property type="match status" value="1"/>
</dbReference>
<dbReference type="AlphaFoldDB" id="A0A183CWR5"/>
<name>A0A183CWR5_9BILA</name>
<dbReference type="InterPro" id="IPR036598">
    <property type="entry name" value="GOLD_dom_sf"/>
</dbReference>
<feature type="domain" description="GOLD" evidence="2">
    <location>
        <begin position="180"/>
        <end position="275"/>
    </location>
</feature>
<dbReference type="Gene3D" id="2.60.120.680">
    <property type="entry name" value="GOLD domain"/>
    <property type="match status" value="1"/>
</dbReference>
<dbReference type="InterPro" id="IPR001251">
    <property type="entry name" value="CRAL-TRIO_dom"/>
</dbReference>
<dbReference type="GO" id="GO:0005737">
    <property type="term" value="C:cytoplasm"/>
    <property type="evidence" value="ECO:0007669"/>
    <property type="project" value="TreeGrafter"/>
</dbReference>
<evidence type="ECO:0000259" key="2">
    <source>
        <dbReference type="PROSITE" id="PS50866"/>
    </source>
</evidence>
<dbReference type="PROSITE" id="PS50866">
    <property type="entry name" value="GOLD"/>
    <property type="match status" value="1"/>
</dbReference>
<sequence>LGFDKNGYVLHVHDVGKVDPRSLVGSGRVSELCIAAIYDCEGTQCLMRSEEAKRGRKLGAVVIIDLSGFSFDVIFHIPATRIYTTALMLMQDLFPDTAIRLYVVNAPLAVNVLLHMVKMETLEALEILGSDWKEVLVKRHGAECLPKSCGGLKSDEILRKGGVVPDLVKAQIKRVHIPAEKLTKVTVGAREIIAVPIKVQKQHSKLSWYFTCSSGDIDFSVVFEEQEVWPRFRISTEFSPEFNEIVCKKPGTYELLFSNKHGRLWNKHIYYSIEVSEPMN</sequence>
<protein>
    <submittedName>
        <fullName evidence="3">CRAL-TRIO domain-containing protein</fullName>
    </submittedName>
</protein>
<dbReference type="PROSITE" id="PS50191">
    <property type="entry name" value="CRAL_TRIO"/>
    <property type="match status" value="1"/>
</dbReference>
<evidence type="ECO:0000259" key="1">
    <source>
        <dbReference type="PROSITE" id="PS50191"/>
    </source>
</evidence>
<dbReference type="PANTHER" id="PTHR23324:SF88">
    <property type="entry name" value="CRAL-TRIO DOMAIN-CONTAINING PROTEIN"/>
    <property type="match status" value="1"/>
</dbReference>
<accession>A0A183CWR5</accession>